<keyword evidence="2" id="KW-1185">Reference proteome</keyword>
<dbReference type="Proteomes" id="UP001617351">
    <property type="component" value="Unassembled WGS sequence"/>
</dbReference>
<organism evidence="1 2">
    <name type="scientific">Streptomyces toxytricini</name>
    <name type="common">Actinomyces toxytricini</name>
    <dbReference type="NCBI Taxonomy" id="67369"/>
    <lineage>
        <taxon>Bacteria</taxon>
        <taxon>Bacillati</taxon>
        <taxon>Actinomycetota</taxon>
        <taxon>Actinomycetes</taxon>
        <taxon>Kitasatosporales</taxon>
        <taxon>Streptomycetaceae</taxon>
        <taxon>Streptomyces</taxon>
    </lineage>
</organism>
<gene>
    <name evidence="1" type="ORF">ACIO7M_32800</name>
</gene>
<dbReference type="EMBL" id="JBIUYY010000023">
    <property type="protein sequence ID" value="MFJ2825854.1"/>
    <property type="molecule type" value="Genomic_DNA"/>
</dbReference>
<dbReference type="Pfam" id="PF14078">
    <property type="entry name" value="DUF4259"/>
    <property type="match status" value="1"/>
</dbReference>
<dbReference type="RefSeq" id="WP_402387720.1">
    <property type="nucleotide sequence ID" value="NZ_JBIUYY010000023.1"/>
</dbReference>
<evidence type="ECO:0000313" key="1">
    <source>
        <dbReference type="EMBL" id="MFJ2825854.1"/>
    </source>
</evidence>
<dbReference type="InterPro" id="IPR025355">
    <property type="entry name" value="DUF4259"/>
</dbReference>
<evidence type="ECO:0000313" key="2">
    <source>
        <dbReference type="Proteomes" id="UP001617351"/>
    </source>
</evidence>
<name>A0ABW8ERF6_STRT5</name>
<accession>A0ABW8ERF6</accession>
<reference evidence="1 2" key="1">
    <citation type="submission" date="2024-10" db="EMBL/GenBank/DDBJ databases">
        <title>The Natural Products Discovery Center: Release of the First 8490 Sequenced Strains for Exploring Actinobacteria Biosynthetic Diversity.</title>
        <authorList>
            <person name="Kalkreuter E."/>
            <person name="Kautsar S.A."/>
            <person name="Yang D."/>
            <person name="Bader C.D."/>
            <person name="Teijaro C.N."/>
            <person name="Fluegel L."/>
            <person name="Davis C.M."/>
            <person name="Simpson J.R."/>
            <person name="Lauterbach L."/>
            <person name="Steele A.D."/>
            <person name="Gui C."/>
            <person name="Meng S."/>
            <person name="Li G."/>
            <person name="Viehrig K."/>
            <person name="Ye F."/>
            <person name="Su P."/>
            <person name="Kiefer A.F."/>
            <person name="Nichols A."/>
            <person name="Cepeda A.J."/>
            <person name="Yan W."/>
            <person name="Fan B."/>
            <person name="Jiang Y."/>
            <person name="Adhikari A."/>
            <person name="Zheng C.-J."/>
            <person name="Schuster L."/>
            <person name="Cowan T.M."/>
            <person name="Smanski M.J."/>
            <person name="Chevrette M.G."/>
            <person name="De Carvalho L.P.S."/>
            <person name="Shen B."/>
        </authorList>
    </citation>
    <scope>NUCLEOTIDE SEQUENCE [LARGE SCALE GENOMIC DNA]</scope>
    <source>
        <strain evidence="1 2">NPDC087220</strain>
    </source>
</reference>
<comment type="caution">
    <text evidence="1">The sequence shown here is derived from an EMBL/GenBank/DDBJ whole genome shotgun (WGS) entry which is preliminary data.</text>
</comment>
<proteinExistence type="predicted"/>
<protein>
    <submittedName>
        <fullName evidence="1">DUF4259 domain-containing protein</fullName>
    </submittedName>
</protein>
<sequence>MGTWDFGPFDNDTAADFCDDLDEAALGEREGGVRGILTRVIDSAGGYLEAPDSDRAVAAAALVAAQCPGGEPGHPVYGPEEPVPDLTGLRDLALQALDRVMTEPSEMMELWAGSDGAPWRASIRRLQNVLLPQPPGEQLSLV</sequence>